<dbReference type="Pfam" id="PF00989">
    <property type="entry name" value="PAS"/>
    <property type="match status" value="1"/>
</dbReference>
<feature type="domain" description="PAS" evidence="1">
    <location>
        <begin position="27"/>
        <end position="54"/>
    </location>
</feature>
<proteinExistence type="predicted"/>
<gene>
    <name evidence="2" type="ORF">GCM10011332_31970</name>
</gene>
<name>A0A917FF91_9PROT</name>
<dbReference type="GO" id="GO:0006355">
    <property type="term" value="P:regulation of DNA-templated transcription"/>
    <property type="evidence" value="ECO:0007669"/>
    <property type="project" value="InterPro"/>
</dbReference>
<dbReference type="AlphaFoldDB" id="A0A917FF91"/>
<protein>
    <submittedName>
        <fullName evidence="2">Transcriptional regulator</fullName>
    </submittedName>
</protein>
<dbReference type="RefSeq" id="WP_188667067.1">
    <property type="nucleotide sequence ID" value="NZ_BMHV01000039.1"/>
</dbReference>
<dbReference type="Gene3D" id="3.30.450.20">
    <property type="entry name" value="PAS domain"/>
    <property type="match status" value="1"/>
</dbReference>
<evidence type="ECO:0000313" key="3">
    <source>
        <dbReference type="Proteomes" id="UP000632498"/>
    </source>
</evidence>
<organism evidence="2 3">
    <name type="scientific">Terasakiella brassicae</name>
    <dbReference type="NCBI Taxonomy" id="1634917"/>
    <lineage>
        <taxon>Bacteria</taxon>
        <taxon>Pseudomonadati</taxon>
        <taxon>Pseudomonadota</taxon>
        <taxon>Alphaproteobacteria</taxon>
        <taxon>Rhodospirillales</taxon>
        <taxon>Terasakiellaceae</taxon>
        <taxon>Terasakiella</taxon>
    </lineage>
</organism>
<dbReference type="InterPro" id="IPR000014">
    <property type="entry name" value="PAS"/>
</dbReference>
<dbReference type="Proteomes" id="UP000632498">
    <property type="component" value="Unassembled WGS sequence"/>
</dbReference>
<comment type="caution">
    <text evidence="2">The sequence shown here is derived from an EMBL/GenBank/DDBJ whole genome shotgun (WGS) entry which is preliminary data.</text>
</comment>
<dbReference type="NCBIfam" id="TIGR00229">
    <property type="entry name" value="sensory_box"/>
    <property type="match status" value="1"/>
</dbReference>
<reference evidence="2" key="2">
    <citation type="submission" date="2020-09" db="EMBL/GenBank/DDBJ databases">
        <authorList>
            <person name="Sun Q."/>
            <person name="Zhou Y."/>
        </authorList>
    </citation>
    <scope>NUCLEOTIDE SEQUENCE</scope>
    <source>
        <strain evidence="2">CGMCC 1.15254</strain>
    </source>
</reference>
<dbReference type="InterPro" id="IPR013767">
    <property type="entry name" value="PAS_fold"/>
</dbReference>
<dbReference type="SUPFAM" id="SSF55785">
    <property type="entry name" value="PYP-like sensor domain (PAS domain)"/>
    <property type="match status" value="1"/>
</dbReference>
<dbReference type="EMBL" id="BMHV01000039">
    <property type="protein sequence ID" value="GGF75580.1"/>
    <property type="molecule type" value="Genomic_DNA"/>
</dbReference>
<sequence>MGLYGNPELTGKERFFDKNDVIVSKTDTKGIITYANRTFGQIAGISARDVIGKNHNIIRHPHMPRCIFKFLWETIATGQEVFAYVVNRAVNGDHYWVLAHVTPSFDLSGNIVGYHSNRRVPDKEIVTSSIIPLYDSLLKVEQSYPSPKEGMNAAMAEVVKLIESSGKEYNHLILSMGG</sequence>
<dbReference type="PROSITE" id="PS50112">
    <property type="entry name" value="PAS"/>
    <property type="match status" value="1"/>
</dbReference>
<keyword evidence="3" id="KW-1185">Reference proteome</keyword>
<dbReference type="CDD" id="cd00130">
    <property type="entry name" value="PAS"/>
    <property type="match status" value="1"/>
</dbReference>
<reference evidence="2" key="1">
    <citation type="journal article" date="2014" name="Int. J. Syst. Evol. Microbiol.">
        <title>Complete genome sequence of Corynebacterium casei LMG S-19264T (=DSM 44701T), isolated from a smear-ripened cheese.</title>
        <authorList>
            <consortium name="US DOE Joint Genome Institute (JGI-PGF)"/>
            <person name="Walter F."/>
            <person name="Albersmeier A."/>
            <person name="Kalinowski J."/>
            <person name="Ruckert C."/>
        </authorList>
    </citation>
    <scope>NUCLEOTIDE SEQUENCE</scope>
    <source>
        <strain evidence="2">CGMCC 1.15254</strain>
    </source>
</reference>
<evidence type="ECO:0000259" key="1">
    <source>
        <dbReference type="PROSITE" id="PS50112"/>
    </source>
</evidence>
<evidence type="ECO:0000313" key="2">
    <source>
        <dbReference type="EMBL" id="GGF75580.1"/>
    </source>
</evidence>
<accession>A0A917FF91</accession>
<dbReference type="InterPro" id="IPR035965">
    <property type="entry name" value="PAS-like_dom_sf"/>
</dbReference>